<dbReference type="EMBL" id="ML120357">
    <property type="protein sequence ID" value="RPB04593.1"/>
    <property type="molecule type" value="Genomic_DNA"/>
</dbReference>
<dbReference type="Proteomes" id="UP000276215">
    <property type="component" value="Unassembled WGS sequence"/>
</dbReference>
<sequence length="181" mass="21241">MVSEATQIRNMLALNQDAQITQMFHHFMNEQLELRLEFAQIQDEFIQIQDQFGQIRDEVGQIQDQVVRIRDRMGRIRNQFVQTPDQFVQIQDLFVQVQDQVNRIQDQVQELHNQQQHLPGMLYNTDMSHLEPLHYPAGIPINNLTATRRELETFTRSQLQVAAQVLELPVLSELFDSLSTT</sequence>
<gene>
    <name evidence="1" type="ORF">L873DRAFT_1798910</name>
</gene>
<dbReference type="Gene3D" id="1.10.287.950">
    <property type="entry name" value="Methyl-accepting chemotaxis protein"/>
    <property type="match status" value="1"/>
</dbReference>
<evidence type="ECO:0000313" key="2">
    <source>
        <dbReference type="Proteomes" id="UP000276215"/>
    </source>
</evidence>
<protein>
    <submittedName>
        <fullName evidence="1">Uncharacterized protein</fullName>
    </submittedName>
</protein>
<keyword evidence="2" id="KW-1185">Reference proteome</keyword>
<reference evidence="1 2" key="1">
    <citation type="journal article" date="2018" name="Nat. Ecol. Evol.">
        <title>Pezizomycetes genomes reveal the molecular basis of ectomycorrhizal truffle lifestyle.</title>
        <authorList>
            <person name="Murat C."/>
            <person name="Payen T."/>
            <person name="Noel B."/>
            <person name="Kuo A."/>
            <person name="Morin E."/>
            <person name="Chen J."/>
            <person name="Kohler A."/>
            <person name="Krizsan K."/>
            <person name="Balestrini R."/>
            <person name="Da Silva C."/>
            <person name="Montanini B."/>
            <person name="Hainaut M."/>
            <person name="Levati E."/>
            <person name="Barry K.W."/>
            <person name="Belfiori B."/>
            <person name="Cichocki N."/>
            <person name="Clum A."/>
            <person name="Dockter R.B."/>
            <person name="Fauchery L."/>
            <person name="Guy J."/>
            <person name="Iotti M."/>
            <person name="Le Tacon F."/>
            <person name="Lindquist E.A."/>
            <person name="Lipzen A."/>
            <person name="Malagnac F."/>
            <person name="Mello A."/>
            <person name="Molinier V."/>
            <person name="Miyauchi S."/>
            <person name="Poulain J."/>
            <person name="Riccioni C."/>
            <person name="Rubini A."/>
            <person name="Sitrit Y."/>
            <person name="Splivallo R."/>
            <person name="Traeger S."/>
            <person name="Wang M."/>
            <person name="Zifcakova L."/>
            <person name="Wipf D."/>
            <person name="Zambonelli A."/>
            <person name="Paolocci F."/>
            <person name="Nowrousian M."/>
            <person name="Ottonello S."/>
            <person name="Baldrian P."/>
            <person name="Spatafora J.W."/>
            <person name="Henrissat B."/>
            <person name="Nagy L.G."/>
            <person name="Aury J.M."/>
            <person name="Wincker P."/>
            <person name="Grigoriev I.V."/>
            <person name="Bonfante P."/>
            <person name="Martin F.M."/>
        </authorList>
    </citation>
    <scope>NUCLEOTIDE SEQUENCE [LARGE SCALE GENOMIC DNA]</scope>
    <source>
        <strain evidence="1 2">120613-1</strain>
    </source>
</reference>
<evidence type="ECO:0000313" key="1">
    <source>
        <dbReference type="EMBL" id="RPB04593.1"/>
    </source>
</evidence>
<name>A0A3N4K2P4_9PEZI</name>
<accession>A0A3N4K2P4</accession>
<proteinExistence type="predicted"/>
<organism evidence="1 2">
    <name type="scientific">Choiromyces venosus 120613-1</name>
    <dbReference type="NCBI Taxonomy" id="1336337"/>
    <lineage>
        <taxon>Eukaryota</taxon>
        <taxon>Fungi</taxon>
        <taxon>Dikarya</taxon>
        <taxon>Ascomycota</taxon>
        <taxon>Pezizomycotina</taxon>
        <taxon>Pezizomycetes</taxon>
        <taxon>Pezizales</taxon>
        <taxon>Tuberaceae</taxon>
        <taxon>Choiromyces</taxon>
    </lineage>
</organism>
<dbReference type="AlphaFoldDB" id="A0A3N4K2P4"/>